<evidence type="ECO:0000313" key="4">
    <source>
        <dbReference type="Proteomes" id="UP001497392"/>
    </source>
</evidence>
<dbReference type="CDD" id="cd02440">
    <property type="entry name" value="AdoMet_MTases"/>
    <property type="match status" value="1"/>
</dbReference>
<dbReference type="InterPro" id="IPR050508">
    <property type="entry name" value="Methyltransf_Superfamily"/>
</dbReference>
<organism evidence="3 4">
    <name type="scientific">Coccomyxa viridis</name>
    <dbReference type="NCBI Taxonomy" id="1274662"/>
    <lineage>
        <taxon>Eukaryota</taxon>
        <taxon>Viridiplantae</taxon>
        <taxon>Chlorophyta</taxon>
        <taxon>core chlorophytes</taxon>
        <taxon>Trebouxiophyceae</taxon>
        <taxon>Trebouxiophyceae incertae sedis</taxon>
        <taxon>Coccomyxaceae</taxon>
        <taxon>Coccomyxa</taxon>
    </lineage>
</organism>
<sequence>MGARRPELIRTATQRPSPCASPRCPKSAAMRPIQDMLRGAGRLCPSSIIRSLHPKKAGLQPGRSLRRLRTAAVLQSRVQPVAVPAASGRAVVGGGVTDPTVEVAPPTNDEVVLDHLDKPGVRDRQNFNLHWSVDYWQNFTLPPAIEGNDDAPIPSRLQAIGRTLTDAANSAGIFSSSKAAAYWSYHITRSGFFAIQGIAGVLAARAASTVTGRSSDDTGIRIESIIKAGLTGPMAEALAMYYQDYRNIEQDVYKLPWDMTTSGHRQWSPFWVAQRTAQFVSEASATLKRRAEGTAEDVWLKSNLYPDYYLNTFHFQTDGWLSEQSAKVYEVSTETLFLGRQDAMQRQTLVPLHKFMMGRPSNGTGVRALEVAAGTGRFATFTKDNYPKMDLTLLDLSPYYLLEARKNLKYWADKRAKGEALGGADGTGSNFLQAPAEAIPQPDASFDVVYSVYLFHELPPHIRRKTVAEMARVLKPGGVAIITDSIQLGDRERLDSNLGRFGDFNEPFYRTYITEDFGAMFKEAGFEPDMKVMASSSKTLSFRKPLASSSPVPSNGHPAAQSSSPAPSTSSPAEESFDEITAAEHSAAEMGTVPAS</sequence>
<dbReference type="InterPro" id="IPR013216">
    <property type="entry name" value="Methyltransf_11"/>
</dbReference>
<proteinExistence type="predicted"/>
<feature type="region of interest" description="Disordered" evidence="1">
    <location>
        <begin position="544"/>
        <end position="596"/>
    </location>
</feature>
<dbReference type="Proteomes" id="UP001497392">
    <property type="component" value="Unassembled WGS sequence"/>
</dbReference>
<feature type="region of interest" description="Disordered" evidence="1">
    <location>
        <begin position="1"/>
        <end position="26"/>
    </location>
</feature>
<dbReference type="PANTHER" id="PTHR42912">
    <property type="entry name" value="METHYLTRANSFERASE"/>
    <property type="match status" value="1"/>
</dbReference>
<name>A0ABP1FV17_9CHLO</name>
<feature type="compositionally biased region" description="Low complexity" evidence="1">
    <location>
        <begin position="558"/>
        <end position="574"/>
    </location>
</feature>
<dbReference type="SUPFAM" id="SSF53335">
    <property type="entry name" value="S-adenosyl-L-methionine-dependent methyltransferases"/>
    <property type="match status" value="1"/>
</dbReference>
<keyword evidence="4" id="KW-1185">Reference proteome</keyword>
<protein>
    <submittedName>
        <fullName evidence="3">G6285 protein</fullName>
    </submittedName>
</protein>
<accession>A0ABP1FV17</accession>
<evidence type="ECO:0000259" key="2">
    <source>
        <dbReference type="Pfam" id="PF08241"/>
    </source>
</evidence>
<comment type="caution">
    <text evidence="3">The sequence shown here is derived from an EMBL/GenBank/DDBJ whole genome shotgun (WGS) entry which is preliminary data.</text>
</comment>
<feature type="domain" description="Methyltransferase type 11" evidence="2">
    <location>
        <begin position="369"/>
        <end position="482"/>
    </location>
</feature>
<evidence type="ECO:0000313" key="3">
    <source>
        <dbReference type="EMBL" id="CAL5223728.1"/>
    </source>
</evidence>
<dbReference type="PANTHER" id="PTHR42912:SF81">
    <property type="entry name" value="METHYLTRANSFERASE DOMAIN-CONTAINING PROTEIN"/>
    <property type="match status" value="1"/>
</dbReference>
<dbReference type="Pfam" id="PF08241">
    <property type="entry name" value="Methyltransf_11"/>
    <property type="match status" value="1"/>
</dbReference>
<dbReference type="EMBL" id="CAXHTA020000009">
    <property type="protein sequence ID" value="CAL5223728.1"/>
    <property type="molecule type" value="Genomic_DNA"/>
</dbReference>
<dbReference type="Gene3D" id="3.40.50.150">
    <property type="entry name" value="Vaccinia Virus protein VP39"/>
    <property type="match status" value="1"/>
</dbReference>
<reference evidence="3 4" key="1">
    <citation type="submission" date="2024-06" db="EMBL/GenBank/DDBJ databases">
        <authorList>
            <person name="Kraege A."/>
            <person name="Thomma B."/>
        </authorList>
    </citation>
    <scope>NUCLEOTIDE SEQUENCE [LARGE SCALE GENOMIC DNA]</scope>
</reference>
<dbReference type="InterPro" id="IPR029063">
    <property type="entry name" value="SAM-dependent_MTases_sf"/>
</dbReference>
<evidence type="ECO:0000256" key="1">
    <source>
        <dbReference type="SAM" id="MobiDB-lite"/>
    </source>
</evidence>
<gene>
    <name evidence="3" type="primary">g6285</name>
    <name evidence="3" type="ORF">VP750_LOCUS5387</name>
</gene>